<dbReference type="Proteomes" id="UP000005238">
    <property type="component" value="Unassembled WGS sequence"/>
</dbReference>
<protein>
    <submittedName>
        <fullName evidence="2">Uncharacterized protein</fullName>
    </submittedName>
</protein>
<dbReference type="InParanoid" id="H3H5K6"/>
<feature type="compositionally biased region" description="Low complexity" evidence="1">
    <location>
        <begin position="96"/>
        <end position="107"/>
    </location>
</feature>
<evidence type="ECO:0000313" key="2">
    <source>
        <dbReference type="EnsemblProtists" id="Phyra85921"/>
    </source>
</evidence>
<evidence type="ECO:0000313" key="3">
    <source>
        <dbReference type="Proteomes" id="UP000005238"/>
    </source>
</evidence>
<reference evidence="2" key="2">
    <citation type="submission" date="2015-06" db="UniProtKB">
        <authorList>
            <consortium name="EnsemblProtists"/>
        </authorList>
    </citation>
    <scope>IDENTIFICATION</scope>
    <source>
        <strain evidence="2">Pr102</strain>
    </source>
</reference>
<feature type="region of interest" description="Disordered" evidence="1">
    <location>
        <begin position="1"/>
        <end position="138"/>
    </location>
</feature>
<feature type="region of interest" description="Disordered" evidence="1">
    <location>
        <begin position="504"/>
        <end position="561"/>
    </location>
</feature>
<organism evidence="2 3">
    <name type="scientific">Phytophthora ramorum</name>
    <name type="common">Sudden oak death agent</name>
    <dbReference type="NCBI Taxonomy" id="164328"/>
    <lineage>
        <taxon>Eukaryota</taxon>
        <taxon>Sar</taxon>
        <taxon>Stramenopiles</taxon>
        <taxon>Oomycota</taxon>
        <taxon>Peronosporomycetes</taxon>
        <taxon>Peronosporales</taxon>
        <taxon>Peronosporaceae</taxon>
        <taxon>Phytophthora</taxon>
    </lineage>
</organism>
<evidence type="ECO:0000256" key="1">
    <source>
        <dbReference type="SAM" id="MobiDB-lite"/>
    </source>
</evidence>
<keyword evidence="3" id="KW-1185">Reference proteome</keyword>
<dbReference type="EMBL" id="DS566363">
    <property type="status" value="NOT_ANNOTATED_CDS"/>
    <property type="molecule type" value="Genomic_DNA"/>
</dbReference>
<proteinExistence type="predicted"/>
<name>H3H5K6_PHYRM</name>
<dbReference type="AlphaFoldDB" id="H3H5K6"/>
<feature type="compositionally biased region" description="Low complexity" evidence="1">
    <location>
        <begin position="19"/>
        <end position="35"/>
    </location>
</feature>
<feature type="region of interest" description="Disordered" evidence="1">
    <location>
        <begin position="243"/>
        <end position="301"/>
    </location>
</feature>
<feature type="compositionally biased region" description="Low complexity" evidence="1">
    <location>
        <begin position="526"/>
        <end position="547"/>
    </location>
</feature>
<reference evidence="3" key="1">
    <citation type="journal article" date="2006" name="Science">
        <title>Phytophthora genome sequences uncover evolutionary origins and mechanisms of pathogenesis.</title>
        <authorList>
            <person name="Tyler B.M."/>
            <person name="Tripathy S."/>
            <person name="Zhang X."/>
            <person name="Dehal P."/>
            <person name="Jiang R.H."/>
            <person name="Aerts A."/>
            <person name="Arredondo F.D."/>
            <person name="Baxter L."/>
            <person name="Bensasson D."/>
            <person name="Beynon J.L."/>
            <person name="Chapman J."/>
            <person name="Damasceno C.M."/>
            <person name="Dorrance A.E."/>
            <person name="Dou D."/>
            <person name="Dickerman A.W."/>
            <person name="Dubchak I.L."/>
            <person name="Garbelotto M."/>
            <person name="Gijzen M."/>
            <person name="Gordon S.G."/>
            <person name="Govers F."/>
            <person name="Grunwald N.J."/>
            <person name="Huang W."/>
            <person name="Ivors K.L."/>
            <person name="Jones R.W."/>
            <person name="Kamoun S."/>
            <person name="Krampis K."/>
            <person name="Lamour K.H."/>
            <person name="Lee M.K."/>
            <person name="McDonald W.H."/>
            <person name="Medina M."/>
            <person name="Meijer H.J."/>
            <person name="Nordberg E.K."/>
            <person name="Maclean D.J."/>
            <person name="Ospina-Giraldo M.D."/>
            <person name="Morris P.F."/>
            <person name="Phuntumart V."/>
            <person name="Putnam N.H."/>
            <person name="Rash S."/>
            <person name="Rose J.K."/>
            <person name="Sakihama Y."/>
            <person name="Salamov A.A."/>
            <person name="Savidor A."/>
            <person name="Scheuring C.F."/>
            <person name="Smith B.M."/>
            <person name="Sobral B.W."/>
            <person name="Terry A."/>
            <person name="Torto-Alalibo T.A."/>
            <person name="Win J."/>
            <person name="Xu Z."/>
            <person name="Zhang H."/>
            <person name="Grigoriev I.V."/>
            <person name="Rokhsar D.S."/>
            <person name="Boore J.L."/>
        </authorList>
    </citation>
    <scope>NUCLEOTIDE SEQUENCE [LARGE SCALE GENOMIC DNA]</scope>
    <source>
        <strain evidence="3">Pr102</strain>
    </source>
</reference>
<feature type="compositionally biased region" description="Pro residues" evidence="1">
    <location>
        <begin position="108"/>
        <end position="124"/>
    </location>
</feature>
<feature type="compositionally biased region" description="Low complexity" evidence="1">
    <location>
        <begin position="249"/>
        <end position="275"/>
    </location>
</feature>
<sequence length="561" mass="57865">MLPLSGITSEDIDWELLGLSSPSICSKRSRSSSSESSEDSPDAALDSGEESKAPAEVSAGAGDDSDESDDLPLIPSVSKRRRDRRKRPRQSGPSGASGSTPLASPLPGSTPAPSPSSPAGPSPGSPAQTPAPDYSVLPSSAEVVDLSGEEVVTEALAAAVPASGPFLFPVITPPRHDGRPSRSASVLANLRSMGALETLEASDDFILGSGQLPEAPKVPTPPASSTSGGVIAPGPAIGVVSSPAAPMTSAGPPVSAPPSVSSVPTPVTPVGSTAGAPETSAASASKPHARLSAARSATHRAHTEVMATLSTAPVTDPNSFTPAVPTVPGSVDSQRLSMLANPFLTPGFTAPGAQTAWCQIQNQSVTPPIAKGVESPCSVAGIRALVNWTDPAHPWHGLARTMKMWRQFQGISTDRTEKADLGIALWERRHWAQVAAVETFLRREAQRLGATDPSVVALRAAWAEYNKGRNLRADRIRQQMLYRCREWCIERTGKPPLVTAPWAAQASAGGDPDRPSQEEADEDVSESSPGHSSASAPSNASAAPQGSDLDVLANLASTTEV</sequence>
<dbReference type="EnsemblProtists" id="Phyra85921">
    <property type="protein sequence ID" value="Phyra85921"/>
    <property type="gene ID" value="Phyra85921"/>
</dbReference>
<feature type="compositionally biased region" description="Basic residues" evidence="1">
    <location>
        <begin position="78"/>
        <end position="89"/>
    </location>
</feature>
<dbReference type="HOGENOM" id="CLU_012756_0_0_1"/>
<accession>H3H5K6</accession>